<dbReference type="GO" id="GO:0016787">
    <property type="term" value="F:hydrolase activity"/>
    <property type="evidence" value="ECO:0007669"/>
    <property type="project" value="UniProtKB-KW"/>
</dbReference>
<proteinExistence type="inferred from homology"/>
<dbReference type="InterPro" id="IPR023214">
    <property type="entry name" value="HAD_sf"/>
</dbReference>
<dbReference type="EMBL" id="GL984203">
    <property type="protein sequence ID" value="EGR28926.1"/>
    <property type="molecule type" value="Genomic_DNA"/>
</dbReference>
<dbReference type="InterPro" id="IPR004274">
    <property type="entry name" value="FCP1_dom"/>
</dbReference>
<keyword evidence="1" id="KW-0496">Mitochondrion</keyword>
<comment type="similarity">
    <text evidence="1">Belongs to the TIM50 family.</text>
</comment>
<dbReference type="SMART" id="SM00577">
    <property type="entry name" value="CPDc"/>
    <property type="match status" value="1"/>
</dbReference>
<dbReference type="Proteomes" id="UP000008983">
    <property type="component" value="Unassembled WGS sequence"/>
</dbReference>
<evidence type="ECO:0000256" key="1">
    <source>
        <dbReference type="RuleBase" id="RU365079"/>
    </source>
</evidence>
<keyword evidence="1" id="KW-0653">Protein transport</keyword>
<gene>
    <name evidence="3" type="ORF">IMG5_166750</name>
</gene>
<protein>
    <recommendedName>
        <fullName evidence="1">Mitochondrial import inner membrane translocase subunit TIM50</fullName>
    </recommendedName>
</protein>
<keyword evidence="4" id="KW-1185">Reference proteome</keyword>
<keyword evidence="1" id="KW-0813">Transport</keyword>
<sequence>MENIQIPLEETEQVYPPYLPIRTEKQLNEKPYTLVLDLDETLGHYVIKRNILNLCIIKQKIELRIKKFNQRPGLNQFLEEVYNFYEIVIFTAGLKFVYIFLFKKKNLQKNKKKYADSIIPSFDKKELISHKLYRKHCKAQNQYHIKDLTCIGRDLSKTIIIDNNQYNFQLQPENAIFIKSWYNDINDTELLELSKLLISQFIIIIIQKNKFFLIYQKQIDIVKKKPQDIRIALQKYRDNIIRQISIGINQIKKN</sequence>
<keyword evidence="1" id="KW-0809">Transit peptide</keyword>
<dbReference type="Gene3D" id="3.40.50.1000">
    <property type="entry name" value="HAD superfamily/HAD-like"/>
    <property type="match status" value="1"/>
</dbReference>
<comment type="subcellular location">
    <subcellularLocation>
        <location evidence="1">Mitochondrion inner membrane</location>
        <topology evidence="1">Single-pass membrane protein</topology>
    </subcellularLocation>
</comment>
<dbReference type="OMA" id="FIRTWIN"/>
<keyword evidence="1" id="KW-0812">Transmembrane</keyword>
<dbReference type="SUPFAM" id="SSF56784">
    <property type="entry name" value="HAD-like"/>
    <property type="match status" value="1"/>
</dbReference>
<dbReference type="AlphaFoldDB" id="G0R0T1"/>
<keyword evidence="1" id="KW-0811">Translocation</keyword>
<dbReference type="Pfam" id="PF03031">
    <property type="entry name" value="NIF"/>
    <property type="match status" value="2"/>
</dbReference>
<dbReference type="RefSeq" id="XP_004030162.1">
    <property type="nucleotide sequence ID" value="XM_004030114.1"/>
</dbReference>
<dbReference type="InterPro" id="IPR050365">
    <property type="entry name" value="TIM50"/>
</dbReference>
<dbReference type="InParanoid" id="G0R0T1"/>
<evidence type="ECO:0000313" key="3">
    <source>
        <dbReference type="EMBL" id="EGR28926.1"/>
    </source>
</evidence>
<dbReference type="GeneID" id="14905016"/>
<dbReference type="PROSITE" id="PS50969">
    <property type="entry name" value="FCP1"/>
    <property type="match status" value="1"/>
</dbReference>
<feature type="transmembrane region" description="Helical" evidence="1">
    <location>
        <begin position="82"/>
        <end position="102"/>
    </location>
</feature>
<keyword evidence="1" id="KW-1133">Transmembrane helix</keyword>
<reference evidence="3 4" key="1">
    <citation type="submission" date="2011-07" db="EMBL/GenBank/DDBJ databases">
        <authorList>
            <person name="Coyne R."/>
            <person name="Brami D."/>
            <person name="Johnson J."/>
            <person name="Hostetler J."/>
            <person name="Hannick L."/>
            <person name="Clark T."/>
            <person name="Cassidy-Hanley D."/>
            <person name="Inman J."/>
        </authorList>
    </citation>
    <scope>NUCLEOTIDE SEQUENCE [LARGE SCALE GENOMIC DNA]</scope>
    <source>
        <strain evidence="3 4">G5</strain>
    </source>
</reference>
<accession>G0R0T1</accession>
<dbReference type="CDD" id="cd07521">
    <property type="entry name" value="HAD_FCP1-like"/>
    <property type="match status" value="1"/>
</dbReference>
<dbReference type="OrthoDB" id="277011at2759"/>
<comment type="function">
    <text evidence="1">Essential component of the TIM23 complex, a complex that mediates the translocation of transit peptide-containing proteins across the mitochondrial inner membrane.</text>
</comment>
<dbReference type="PANTHER" id="PTHR12210">
    <property type="entry name" value="DULLARD PROTEIN PHOSPHATASE"/>
    <property type="match status" value="1"/>
</dbReference>
<organism evidence="3 4">
    <name type="scientific">Ichthyophthirius multifiliis</name>
    <name type="common">White spot disease agent</name>
    <name type="synonym">Ich</name>
    <dbReference type="NCBI Taxonomy" id="5932"/>
    <lineage>
        <taxon>Eukaryota</taxon>
        <taxon>Sar</taxon>
        <taxon>Alveolata</taxon>
        <taxon>Ciliophora</taxon>
        <taxon>Intramacronucleata</taxon>
        <taxon>Oligohymenophorea</taxon>
        <taxon>Hymenostomatida</taxon>
        <taxon>Ophryoglenina</taxon>
        <taxon>Ichthyophthirius</taxon>
    </lineage>
</organism>
<dbReference type="GO" id="GO:0005744">
    <property type="term" value="C:TIM23 mitochondrial import inner membrane translocase complex"/>
    <property type="evidence" value="ECO:0007669"/>
    <property type="project" value="UniProtKB-UniRule"/>
</dbReference>
<dbReference type="InterPro" id="IPR036412">
    <property type="entry name" value="HAD-like_sf"/>
</dbReference>
<evidence type="ECO:0000259" key="2">
    <source>
        <dbReference type="PROSITE" id="PS50969"/>
    </source>
</evidence>
<dbReference type="eggNOG" id="KOG1605">
    <property type="taxonomic scope" value="Eukaryota"/>
</dbReference>
<comment type="subunit">
    <text evidence="1">Component of the TIM23 complex.</text>
</comment>
<evidence type="ECO:0000313" key="4">
    <source>
        <dbReference type="Proteomes" id="UP000008983"/>
    </source>
</evidence>
<dbReference type="STRING" id="857967.G0R0T1"/>
<keyword evidence="1" id="KW-0472">Membrane</keyword>
<name>G0R0T1_ICHMU</name>
<keyword evidence="3" id="KW-0378">Hydrolase</keyword>
<feature type="domain" description="FCP1 homology" evidence="2">
    <location>
        <begin position="27"/>
        <end position="200"/>
    </location>
</feature>
<dbReference type="GO" id="GO:0015031">
    <property type="term" value="P:protein transport"/>
    <property type="evidence" value="ECO:0007669"/>
    <property type="project" value="UniProtKB-KW"/>
</dbReference>